<dbReference type="AlphaFoldDB" id="A0A284R0G0"/>
<dbReference type="OrthoDB" id="3025100at2759"/>
<gene>
    <name evidence="1" type="ORF">ARMOST_05533</name>
</gene>
<dbReference type="EMBL" id="FUEG01000003">
    <property type="protein sequence ID" value="SJL02207.1"/>
    <property type="molecule type" value="Genomic_DNA"/>
</dbReference>
<evidence type="ECO:0000313" key="1">
    <source>
        <dbReference type="EMBL" id="SJL02207.1"/>
    </source>
</evidence>
<organism evidence="1 2">
    <name type="scientific">Armillaria ostoyae</name>
    <name type="common">Armillaria root rot fungus</name>
    <dbReference type="NCBI Taxonomy" id="47428"/>
    <lineage>
        <taxon>Eukaryota</taxon>
        <taxon>Fungi</taxon>
        <taxon>Dikarya</taxon>
        <taxon>Basidiomycota</taxon>
        <taxon>Agaricomycotina</taxon>
        <taxon>Agaricomycetes</taxon>
        <taxon>Agaricomycetidae</taxon>
        <taxon>Agaricales</taxon>
        <taxon>Marasmiineae</taxon>
        <taxon>Physalacriaceae</taxon>
        <taxon>Armillaria</taxon>
    </lineage>
</organism>
<sequence>MASSPIQTATPPNNALDPDAVYFPGACFKLYAVAPPGIPKDLQCRHDKHSLERQRTNGIYALSLANRITLPSSPSLSITLSDRLCGGIREHVTHVWAASPTPEKTSPVVVAKFYDSLYFDDEYDSIDPLRLAARSVANEVKVYEMLQSLQGVSVPRCLGLYATAIPEQDGRTVYVLLLEFVTGKDLQYLSEDGDGEEIIADHLCERHCEAIFAPLFRLMMEFRDLGVCQDDLAPRNIIIRPPARPGPFCTNECCPARFEIDVDDVRAVMVDFERVYIEYPPDPEAVKSVRRRFANAVVKDYFTYWFRNICTYPNYEA</sequence>
<proteinExistence type="predicted"/>
<name>A0A284R0G0_ARMOS</name>
<dbReference type="SUPFAM" id="SSF56112">
    <property type="entry name" value="Protein kinase-like (PK-like)"/>
    <property type="match status" value="1"/>
</dbReference>
<reference evidence="2" key="1">
    <citation type="journal article" date="2017" name="Nat. Ecol. Evol.">
        <title>Genome expansion and lineage-specific genetic innovations in the forest pathogenic fungi Armillaria.</title>
        <authorList>
            <person name="Sipos G."/>
            <person name="Prasanna A.N."/>
            <person name="Walter M.C."/>
            <person name="O'Connor E."/>
            <person name="Balint B."/>
            <person name="Krizsan K."/>
            <person name="Kiss B."/>
            <person name="Hess J."/>
            <person name="Varga T."/>
            <person name="Slot J."/>
            <person name="Riley R."/>
            <person name="Boka B."/>
            <person name="Rigling D."/>
            <person name="Barry K."/>
            <person name="Lee J."/>
            <person name="Mihaltcheva S."/>
            <person name="LaButti K."/>
            <person name="Lipzen A."/>
            <person name="Waldron R."/>
            <person name="Moloney N.M."/>
            <person name="Sperisen C."/>
            <person name="Kredics L."/>
            <person name="Vagvoelgyi C."/>
            <person name="Patrignani A."/>
            <person name="Fitzpatrick D."/>
            <person name="Nagy I."/>
            <person name="Doyle S."/>
            <person name="Anderson J.B."/>
            <person name="Grigoriev I.V."/>
            <person name="Gueldener U."/>
            <person name="Muensterkoetter M."/>
            <person name="Nagy L.G."/>
        </authorList>
    </citation>
    <scope>NUCLEOTIDE SEQUENCE [LARGE SCALE GENOMIC DNA]</scope>
    <source>
        <strain evidence="2">C18/9</strain>
    </source>
</reference>
<dbReference type="InterPro" id="IPR011009">
    <property type="entry name" value="Kinase-like_dom_sf"/>
</dbReference>
<evidence type="ECO:0008006" key="3">
    <source>
        <dbReference type="Google" id="ProtNLM"/>
    </source>
</evidence>
<evidence type="ECO:0000313" key="2">
    <source>
        <dbReference type="Proteomes" id="UP000219338"/>
    </source>
</evidence>
<dbReference type="Proteomes" id="UP000219338">
    <property type="component" value="Unassembled WGS sequence"/>
</dbReference>
<dbReference type="STRING" id="47428.A0A284R0G0"/>
<protein>
    <recommendedName>
        <fullName evidence="3">Protein kinase domain-containing protein</fullName>
    </recommendedName>
</protein>
<accession>A0A284R0G0</accession>
<keyword evidence="2" id="KW-1185">Reference proteome</keyword>